<dbReference type="RefSeq" id="WP_246346087.1">
    <property type="nucleotide sequence ID" value="NZ_JACHHK010000004.1"/>
</dbReference>
<dbReference type="GO" id="GO:0006412">
    <property type="term" value="P:translation"/>
    <property type="evidence" value="ECO:0007669"/>
    <property type="project" value="TreeGrafter"/>
</dbReference>
<dbReference type="HAMAP" id="MF_01077">
    <property type="entry name" value="RimP"/>
    <property type="match status" value="1"/>
</dbReference>
<evidence type="ECO:0000256" key="3">
    <source>
        <dbReference type="HAMAP-Rule" id="MF_01077"/>
    </source>
</evidence>
<evidence type="ECO:0000313" key="7">
    <source>
        <dbReference type="Proteomes" id="UP000539953"/>
    </source>
</evidence>
<dbReference type="InterPro" id="IPR028998">
    <property type="entry name" value="RimP_C"/>
</dbReference>
<comment type="subcellular location">
    <subcellularLocation>
        <location evidence="3">Cytoplasm</location>
    </subcellularLocation>
</comment>
<organism evidence="6 7">
    <name type="scientific">Catenisphaera adipataccumulans</name>
    <dbReference type="NCBI Taxonomy" id="700500"/>
    <lineage>
        <taxon>Bacteria</taxon>
        <taxon>Bacillati</taxon>
        <taxon>Bacillota</taxon>
        <taxon>Erysipelotrichia</taxon>
        <taxon>Erysipelotrichales</taxon>
        <taxon>Erysipelotrichaceae</taxon>
        <taxon>Catenisphaera</taxon>
    </lineage>
</organism>
<feature type="domain" description="Ribosome maturation factor RimP C-terminal" evidence="5">
    <location>
        <begin position="82"/>
        <end position="144"/>
    </location>
</feature>
<evidence type="ECO:0000259" key="5">
    <source>
        <dbReference type="Pfam" id="PF17384"/>
    </source>
</evidence>
<keyword evidence="2 3" id="KW-0690">Ribosome biogenesis</keyword>
<reference evidence="6 7" key="1">
    <citation type="submission" date="2020-08" db="EMBL/GenBank/DDBJ databases">
        <title>Genomic Encyclopedia of Type Strains, Phase IV (KMG-IV): sequencing the most valuable type-strain genomes for metagenomic binning, comparative biology and taxonomic classification.</title>
        <authorList>
            <person name="Goeker M."/>
        </authorList>
    </citation>
    <scope>NUCLEOTIDE SEQUENCE [LARGE SCALE GENOMIC DNA]</scope>
    <source>
        <strain evidence="6 7">DSM 25799</strain>
    </source>
</reference>
<name>A0A7W8FV51_9FIRM</name>
<dbReference type="GO" id="GO:0005829">
    <property type="term" value="C:cytosol"/>
    <property type="evidence" value="ECO:0007669"/>
    <property type="project" value="TreeGrafter"/>
</dbReference>
<protein>
    <recommendedName>
        <fullName evidence="3">Ribosome maturation factor RimP</fullName>
    </recommendedName>
</protein>
<comment type="function">
    <text evidence="3">Required for maturation of 30S ribosomal subunits.</text>
</comment>
<dbReference type="Gene3D" id="3.30.300.70">
    <property type="entry name" value="RimP-like superfamily, N-terminal"/>
    <property type="match status" value="1"/>
</dbReference>
<dbReference type="SUPFAM" id="SSF75420">
    <property type="entry name" value="YhbC-like, N-terminal domain"/>
    <property type="match status" value="1"/>
</dbReference>
<dbReference type="EMBL" id="JACHHK010000004">
    <property type="protein sequence ID" value="MBB5183264.1"/>
    <property type="molecule type" value="Genomic_DNA"/>
</dbReference>
<dbReference type="AlphaFoldDB" id="A0A7W8FV51"/>
<dbReference type="Gene3D" id="2.30.30.180">
    <property type="entry name" value="Ribosome maturation factor RimP, C-terminal domain"/>
    <property type="match status" value="1"/>
</dbReference>
<dbReference type="Proteomes" id="UP000539953">
    <property type="component" value="Unassembled WGS sequence"/>
</dbReference>
<comment type="similarity">
    <text evidence="3">Belongs to the RimP family.</text>
</comment>
<proteinExistence type="inferred from homology"/>
<keyword evidence="1 3" id="KW-0963">Cytoplasm</keyword>
<evidence type="ECO:0000259" key="4">
    <source>
        <dbReference type="Pfam" id="PF02576"/>
    </source>
</evidence>
<evidence type="ECO:0000256" key="2">
    <source>
        <dbReference type="ARBA" id="ARBA00022517"/>
    </source>
</evidence>
<sequence length="151" mass="17156">MDELKQKIREILASKNCRLYELEWLTNQKPPVLRVSVDKDGGVDLDTCADCSEAISQMLDEEDWNDSEYNLEVCSPGAERELKTDEQIEQAIGSYIYVKLKDPKQGLDHVFGDLKAANDDTVTVAYRVKTRTKTIEIEKTNISVIMTAVRI</sequence>
<dbReference type="PANTHER" id="PTHR33867">
    <property type="entry name" value="RIBOSOME MATURATION FACTOR RIMP"/>
    <property type="match status" value="1"/>
</dbReference>
<dbReference type="InterPro" id="IPR003728">
    <property type="entry name" value="Ribosome_maturation_RimP"/>
</dbReference>
<comment type="caution">
    <text evidence="6">The sequence shown here is derived from an EMBL/GenBank/DDBJ whole genome shotgun (WGS) entry which is preliminary data.</text>
</comment>
<dbReference type="PANTHER" id="PTHR33867:SF1">
    <property type="entry name" value="RIBOSOME MATURATION FACTOR RIMP"/>
    <property type="match status" value="1"/>
</dbReference>
<accession>A0A7W8FV51</accession>
<dbReference type="GO" id="GO:0000028">
    <property type="term" value="P:ribosomal small subunit assembly"/>
    <property type="evidence" value="ECO:0007669"/>
    <property type="project" value="TreeGrafter"/>
</dbReference>
<keyword evidence="7" id="KW-1185">Reference proteome</keyword>
<dbReference type="CDD" id="cd01734">
    <property type="entry name" value="YlxS_C"/>
    <property type="match status" value="1"/>
</dbReference>
<dbReference type="InterPro" id="IPR035956">
    <property type="entry name" value="RimP_N_sf"/>
</dbReference>
<dbReference type="InterPro" id="IPR028989">
    <property type="entry name" value="RimP_N"/>
</dbReference>
<dbReference type="Pfam" id="PF02576">
    <property type="entry name" value="RimP_N"/>
    <property type="match status" value="1"/>
</dbReference>
<evidence type="ECO:0000256" key="1">
    <source>
        <dbReference type="ARBA" id="ARBA00022490"/>
    </source>
</evidence>
<dbReference type="InterPro" id="IPR036847">
    <property type="entry name" value="RimP_C_sf"/>
</dbReference>
<evidence type="ECO:0000313" key="6">
    <source>
        <dbReference type="EMBL" id="MBB5183264.1"/>
    </source>
</evidence>
<dbReference type="SUPFAM" id="SSF74942">
    <property type="entry name" value="YhbC-like, C-terminal domain"/>
    <property type="match status" value="1"/>
</dbReference>
<feature type="domain" description="Ribosome maturation factor RimP N-terminal" evidence="4">
    <location>
        <begin position="8"/>
        <end position="79"/>
    </location>
</feature>
<dbReference type="Pfam" id="PF17384">
    <property type="entry name" value="DUF150_C"/>
    <property type="match status" value="1"/>
</dbReference>
<gene>
    <name evidence="3" type="primary">rimP</name>
    <name evidence="6" type="ORF">HNQ47_001285</name>
</gene>